<keyword evidence="4" id="KW-0472">Membrane</keyword>
<name>G0IY75_CYCMS</name>
<keyword evidence="5" id="KW-0998">Cell outer membrane</keyword>
<protein>
    <submittedName>
        <fullName evidence="8">RagB/SusD domain-containing protein</fullName>
    </submittedName>
</protein>
<dbReference type="HOGENOM" id="CLU_015553_1_0_10"/>
<evidence type="ECO:0000259" key="6">
    <source>
        <dbReference type="Pfam" id="PF07980"/>
    </source>
</evidence>
<comment type="subcellular location">
    <subcellularLocation>
        <location evidence="1">Cell outer membrane</location>
    </subcellularLocation>
</comment>
<dbReference type="KEGG" id="cmr:Cycma_1207"/>
<dbReference type="InterPro" id="IPR011990">
    <property type="entry name" value="TPR-like_helical_dom_sf"/>
</dbReference>
<evidence type="ECO:0000313" key="8">
    <source>
        <dbReference type="EMBL" id="AEL24979.1"/>
    </source>
</evidence>
<keyword evidence="9" id="KW-1185">Reference proteome</keyword>
<evidence type="ECO:0000259" key="7">
    <source>
        <dbReference type="Pfam" id="PF14322"/>
    </source>
</evidence>
<dbReference type="EMBL" id="CP002955">
    <property type="protein sequence ID" value="AEL24979.1"/>
    <property type="molecule type" value="Genomic_DNA"/>
</dbReference>
<evidence type="ECO:0000256" key="4">
    <source>
        <dbReference type="ARBA" id="ARBA00023136"/>
    </source>
</evidence>
<dbReference type="InterPro" id="IPR033985">
    <property type="entry name" value="SusD-like_N"/>
</dbReference>
<dbReference type="CDD" id="cd08977">
    <property type="entry name" value="SusD"/>
    <property type="match status" value="1"/>
</dbReference>
<evidence type="ECO:0000256" key="1">
    <source>
        <dbReference type="ARBA" id="ARBA00004442"/>
    </source>
</evidence>
<reference evidence="9" key="1">
    <citation type="submission" date="2011-07" db="EMBL/GenBank/DDBJ databases">
        <title>The complete genome of Cyclobacterium marinum DSM 745.</title>
        <authorList>
            <person name="Lucas S."/>
            <person name="Han J."/>
            <person name="Lapidus A."/>
            <person name="Bruce D."/>
            <person name="Goodwin L."/>
            <person name="Pitluck S."/>
            <person name="Peters L."/>
            <person name="Kyrpides N."/>
            <person name="Mavromatis K."/>
            <person name="Ivanova N."/>
            <person name="Ovchinnikova G."/>
            <person name="Chertkov O."/>
            <person name="Detter J.C."/>
            <person name="Tapia R."/>
            <person name="Han C."/>
            <person name="Land M."/>
            <person name="Hauser L."/>
            <person name="Markowitz V."/>
            <person name="Cheng J.-F."/>
            <person name="Hugenholtz P."/>
            <person name="Woyke T."/>
            <person name="Wu D."/>
            <person name="Tindall B."/>
            <person name="Schuetze A."/>
            <person name="Brambilla E."/>
            <person name="Klenk H.-P."/>
            <person name="Eisen J.A."/>
        </authorList>
    </citation>
    <scope>NUCLEOTIDE SEQUENCE [LARGE SCALE GENOMIC DNA]</scope>
    <source>
        <strain evidence="9">ATCC 25205 / DSM 745 / LMG 13164 / NCIMB 1802</strain>
    </source>
</reference>
<gene>
    <name evidence="8" type="ordered locus">Cycma_1207</name>
</gene>
<dbReference type="eggNOG" id="COG1435">
    <property type="taxonomic scope" value="Bacteria"/>
</dbReference>
<dbReference type="Pfam" id="PF07980">
    <property type="entry name" value="SusD_RagB"/>
    <property type="match status" value="1"/>
</dbReference>
<evidence type="ECO:0000256" key="5">
    <source>
        <dbReference type="ARBA" id="ARBA00023237"/>
    </source>
</evidence>
<dbReference type="PROSITE" id="PS51257">
    <property type="entry name" value="PROKAR_LIPOPROTEIN"/>
    <property type="match status" value="1"/>
</dbReference>
<sequence>MKNILILFSLLILGGCYEMDTQPFDKVSAGSFWKTEEHALQGIMGVYADMKDPYLFGLYNMFDNVSEIAIGYDGQGLGNIINGNFTDRTSIVVNRWRRGYDGIQRANTVIRNVSEMEIAEDVQSTVIGEAKFLRAYFYFHLLNLFGGVPLYDESVDLNQDFNQLKASRSTEEEVRAFIIADLDDAINRLPTSYPQEHYGRATKGAATALRGKVYLFNKEWEKAIEDLEDVVYNTKNNYGYHLHNSYPELFTPVAHSSDEMIFSIQNKGGVGFAYGMPLAFYLGTRSTFGSCWNNGMPSTRLADMYENLDGTPFSWEDHFPGFESDNSVKESVFLASHNAGVFTSLPDTAKLGEIYRNRDPRLMQSLVVPYSWQLGWNANQPRNMQLVIATGVNENFGQIRNNRGWQTYIWRKFVPEGNMNGDLTNRAHTPINFPMIRLADVILMLAEAYNETNASSKAITEINKIRQRSGMPGLNSGHPSLNVSGADEVRERIIHERAVELAGEGHRYFDLKRWGLLAQFTDGVIEQGVTGSNLFTRGYQDRHIIWPIPAQEIEINPSLNQNPGWE</sequence>
<dbReference type="GO" id="GO:0009279">
    <property type="term" value="C:cell outer membrane"/>
    <property type="evidence" value="ECO:0007669"/>
    <property type="project" value="UniProtKB-SubCell"/>
</dbReference>
<evidence type="ECO:0000256" key="2">
    <source>
        <dbReference type="ARBA" id="ARBA00006275"/>
    </source>
</evidence>
<organism evidence="8 9">
    <name type="scientific">Cyclobacterium marinum (strain ATCC 25205 / DSM 745 / LMG 13164 / NCIMB 1802)</name>
    <name type="common">Flectobacillus marinus</name>
    <dbReference type="NCBI Taxonomy" id="880070"/>
    <lineage>
        <taxon>Bacteria</taxon>
        <taxon>Pseudomonadati</taxon>
        <taxon>Bacteroidota</taxon>
        <taxon>Cytophagia</taxon>
        <taxon>Cytophagales</taxon>
        <taxon>Cyclobacteriaceae</taxon>
        <taxon>Cyclobacterium</taxon>
    </lineage>
</organism>
<dbReference type="STRING" id="880070.Cycma_1207"/>
<dbReference type="Pfam" id="PF14322">
    <property type="entry name" value="SusD-like_3"/>
    <property type="match status" value="1"/>
</dbReference>
<keyword evidence="3" id="KW-0732">Signal</keyword>
<comment type="similarity">
    <text evidence="2">Belongs to the SusD family.</text>
</comment>
<dbReference type="RefSeq" id="WP_014019276.1">
    <property type="nucleotide sequence ID" value="NC_015914.1"/>
</dbReference>
<dbReference type="SUPFAM" id="SSF48452">
    <property type="entry name" value="TPR-like"/>
    <property type="match status" value="1"/>
</dbReference>
<dbReference type="OrthoDB" id="5694214at2"/>
<dbReference type="Gene3D" id="1.25.40.390">
    <property type="match status" value="1"/>
</dbReference>
<feature type="domain" description="SusD-like N-terminal" evidence="7">
    <location>
        <begin position="89"/>
        <end position="215"/>
    </location>
</feature>
<proteinExistence type="inferred from homology"/>
<dbReference type="Proteomes" id="UP000001635">
    <property type="component" value="Chromosome"/>
</dbReference>
<dbReference type="AlphaFoldDB" id="G0IY75"/>
<evidence type="ECO:0000313" key="9">
    <source>
        <dbReference type="Proteomes" id="UP000001635"/>
    </source>
</evidence>
<feature type="domain" description="RagB/SusD" evidence="6">
    <location>
        <begin position="259"/>
        <end position="565"/>
    </location>
</feature>
<accession>G0IY75</accession>
<evidence type="ECO:0000256" key="3">
    <source>
        <dbReference type="ARBA" id="ARBA00022729"/>
    </source>
</evidence>
<dbReference type="InterPro" id="IPR012944">
    <property type="entry name" value="SusD_RagB_dom"/>
</dbReference>